<accession>A0A840S5U9</accession>
<dbReference type="RefSeq" id="WP_184651323.1">
    <property type="nucleotide sequence ID" value="NZ_JACHFR010000001.1"/>
</dbReference>
<evidence type="ECO:0000256" key="2">
    <source>
        <dbReference type="ARBA" id="ARBA00022723"/>
    </source>
</evidence>
<keyword evidence="2" id="KW-0479">Metal-binding</keyword>
<gene>
    <name evidence="7" type="ORF">DYE49_07990</name>
    <name evidence="6" type="ORF">HNP77_000223</name>
</gene>
<reference evidence="7 9" key="1">
    <citation type="submission" date="2018-08" db="EMBL/GenBank/DDBJ databases">
        <title>The first complete genome of Treponema rectale (CHPAT), a commensal spirochete of the bovine rectum.</title>
        <authorList>
            <person name="Staton G.J."/>
            <person name="Clegg S.R."/>
            <person name="Carter S.D."/>
            <person name="Radford A.D."/>
            <person name="Darby A."/>
            <person name="Hall N."/>
            <person name="Birtles R.J."/>
            <person name="Evans N.J."/>
        </authorList>
    </citation>
    <scope>NUCLEOTIDE SEQUENCE [LARGE SCALE GENOMIC DNA]</scope>
    <source>
        <strain evidence="7 9">CHPA</strain>
    </source>
</reference>
<dbReference type="Gene3D" id="3.60.15.10">
    <property type="entry name" value="Ribonuclease Z/Hydroxyacylglutathione hydrolase-like"/>
    <property type="match status" value="1"/>
</dbReference>
<dbReference type="GO" id="GO:0016787">
    <property type="term" value="F:hydrolase activity"/>
    <property type="evidence" value="ECO:0007669"/>
    <property type="project" value="UniProtKB-KW"/>
</dbReference>
<dbReference type="InterPro" id="IPR036866">
    <property type="entry name" value="RibonucZ/Hydroxyglut_hydro"/>
</dbReference>
<dbReference type="EMBL" id="JACHFR010000001">
    <property type="protein sequence ID" value="MBB5217879.1"/>
    <property type="molecule type" value="Genomic_DNA"/>
</dbReference>
<evidence type="ECO:0000313" key="8">
    <source>
        <dbReference type="Proteomes" id="UP000578697"/>
    </source>
</evidence>
<name>A0A840S5U9_9SPIR</name>
<protein>
    <submittedName>
        <fullName evidence="6">Glyoxylase-like metal-dependent hydrolase (Beta-lactamase superfamily II)</fullName>
    </submittedName>
    <submittedName>
        <fullName evidence="7">MBL fold metallo-hydrolase</fullName>
    </submittedName>
</protein>
<dbReference type="Proteomes" id="UP000593591">
    <property type="component" value="Chromosome"/>
</dbReference>
<organism evidence="6 8">
    <name type="scientific">Treponema rectale</name>
    <dbReference type="NCBI Taxonomy" id="744512"/>
    <lineage>
        <taxon>Bacteria</taxon>
        <taxon>Pseudomonadati</taxon>
        <taxon>Spirochaetota</taxon>
        <taxon>Spirochaetia</taxon>
        <taxon>Spirochaetales</taxon>
        <taxon>Treponemataceae</taxon>
        <taxon>Treponema</taxon>
    </lineage>
</organism>
<dbReference type="PANTHER" id="PTHR46233">
    <property type="entry name" value="HYDROXYACYLGLUTATHIONE HYDROLASE GLOC"/>
    <property type="match status" value="1"/>
</dbReference>
<comment type="cofactor">
    <cofactor evidence="1">
        <name>Zn(2+)</name>
        <dbReference type="ChEBI" id="CHEBI:29105"/>
    </cofactor>
</comment>
<keyword evidence="8" id="KW-1185">Reference proteome</keyword>
<dbReference type="Proteomes" id="UP000578697">
    <property type="component" value="Unassembled WGS sequence"/>
</dbReference>
<dbReference type="CDD" id="cd06262">
    <property type="entry name" value="metallo-hydrolase-like_MBL-fold"/>
    <property type="match status" value="1"/>
</dbReference>
<dbReference type="KEGG" id="trc:DYE49_07990"/>
<feature type="domain" description="Metallo-beta-lactamase" evidence="5">
    <location>
        <begin position="12"/>
        <end position="171"/>
    </location>
</feature>
<dbReference type="AlphaFoldDB" id="A0A840S5U9"/>
<proteinExistence type="predicted"/>
<evidence type="ECO:0000313" key="7">
    <source>
        <dbReference type="EMBL" id="QOS40397.1"/>
    </source>
</evidence>
<evidence type="ECO:0000313" key="9">
    <source>
        <dbReference type="Proteomes" id="UP000593591"/>
    </source>
</evidence>
<dbReference type="InterPro" id="IPR051453">
    <property type="entry name" value="MBL_Glyoxalase_II"/>
</dbReference>
<evidence type="ECO:0000313" key="6">
    <source>
        <dbReference type="EMBL" id="MBB5217879.1"/>
    </source>
</evidence>
<sequence length="189" mass="20782">MKLYFDLSFDDFTNCYIVVNDDPSVMEAIIIDPGIVTPKMIDIIERGKYKLTAVLITHNHTSHVKALSTLMKIYSPRIYAADYEVAGKQVTVLQGDGEITTAGLKVQYYSVPGHTSDSMVFKIGTTMFTGDTITSGIIGETASSYSKKLLSSKIQEKIFSQTDETVIMPGHGPPTTVASEKQYNLDVKP</sequence>
<dbReference type="EMBL" id="CP031517">
    <property type="protein sequence ID" value="QOS40397.1"/>
    <property type="molecule type" value="Genomic_DNA"/>
</dbReference>
<dbReference type="SUPFAM" id="SSF56281">
    <property type="entry name" value="Metallo-hydrolase/oxidoreductase"/>
    <property type="match status" value="1"/>
</dbReference>
<dbReference type="InterPro" id="IPR001279">
    <property type="entry name" value="Metallo-B-lactamas"/>
</dbReference>
<dbReference type="PANTHER" id="PTHR46233:SF3">
    <property type="entry name" value="HYDROXYACYLGLUTATHIONE HYDROLASE GLOC"/>
    <property type="match status" value="1"/>
</dbReference>
<dbReference type="SMART" id="SM00849">
    <property type="entry name" value="Lactamase_B"/>
    <property type="match status" value="1"/>
</dbReference>
<dbReference type="GO" id="GO:0046872">
    <property type="term" value="F:metal ion binding"/>
    <property type="evidence" value="ECO:0007669"/>
    <property type="project" value="UniProtKB-KW"/>
</dbReference>
<reference evidence="6 8" key="2">
    <citation type="submission" date="2020-08" db="EMBL/GenBank/DDBJ databases">
        <title>Genomic Encyclopedia of Type Strains, Phase IV (KMG-IV): sequencing the most valuable type-strain genomes for metagenomic binning, comparative biology and taxonomic classification.</title>
        <authorList>
            <person name="Goeker M."/>
        </authorList>
    </citation>
    <scope>NUCLEOTIDE SEQUENCE [LARGE SCALE GENOMIC DNA]</scope>
    <source>
        <strain evidence="6 8">DSM 103679</strain>
    </source>
</reference>
<evidence type="ECO:0000256" key="3">
    <source>
        <dbReference type="ARBA" id="ARBA00022801"/>
    </source>
</evidence>
<evidence type="ECO:0000256" key="4">
    <source>
        <dbReference type="ARBA" id="ARBA00022833"/>
    </source>
</evidence>
<evidence type="ECO:0000256" key="1">
    <source>
        <dbReference type="ARBA" id="ARBA00001947"/>
    </source>
</evidence>
<keyword evidence="4" id="KW-0862">Zinc</keyword>
<evidence type="ECO:0000259" key="5">
    <source>
        <dbReference type="SMART" id="SM00849"/>
    </source>
</evidence>
<dbReference type="Pfam" id="PF00753">
    <property type="entry name" value="Lactamase_B"/>
    <property type="match status" value="1"/>
</dbReference>
<keyword evidence="3 6" id="KW-0378">Hydrolase</keyword>